<dbReference type="Gene3D" id="3.40.50.720">
    <property type="entry name" value="NAD(P)-binding Rossmann-like Domain"/>
    <property type="match status" value="1"/>
</dbReference>
<dbReference type="AlphaFoldDB" id="A0A058Z9Z0"/>
<dbReference type="InterPro" id="IPR002347">
    <property type="entry name" value="SDR_fam"/>
</dbReference>
<dbReference type="InterPro" id="IPR014352">
    <property type="entry name" value="FERM/acyl-CoA-bd_prot_sf"/>
</dbReference>
<dbReference type="PANTHER" id="PTHR43658:SF8">
    <property type="entry name" value="17-BETA-HYDROXYSTEROID DEHYDROGENASE 14-RELATED"/>
    <property type="match status" value="1"/>
</dbReference>
<reference evidence="3" key="1">
    <citation type="submission" date="2013-04" db="EMBL/GenBank/DDBJ databases">
        <title>The Genome Sequence of Fonticula alba ATCC 38817.</title>
        <authorList>
            <consortium name="The Broad Institute Genomics Platform"/>
            <person name="Russ C."/>
            <person name="Cuomo C."/>
            <person name="Burger G."/>
            <person name="Gray M.W."/>
            <person name="Holland P.W.H."/>
            <person name="King N."/>
            <person name="Lang F.B.F."/>
            <person name="Roger A.J."/>
            <person name="Ruiz-Trillo I."/>
            <person name="Brown M."/>
            <person name="Walker B."/>
            <person name="Young S."/>
            <person name="Zeng Q."/>
            <person name="Gargeya S."/>
            <person name="Fitzgerald M."/>
            <person name="Haas B."/>
            <person name="Abouelleil A."/>
            <person name="Allen A.W."/>
            <person name="Alvarado L."/>
            <person name="Arachchi H.M."/>
            <person name="Berlin A.M."/>
            <person name="Chapman S.B."/>
            <person name="Gainer-Dewar J."/>
            <person name="Goldberg J."/>
            <person name="Griggs A."/>
            <person name="Gujja S."/>
            <person name="Hansen M."/>
            <person name="Howarth C."/>
            <person name="Imamovic A."/>
            <person name="Ireland A."/>
            <person name="Larimer J."/>
            <person name="McCowan C."/>
            <person name="Murphy C."/>
            <person name="Pearson M."/>
            <person name="Poon T.W."/>
            <person name="Priest M."/>
            <person name="Roberts A."/>
            <person name="Saif S."/>
            <person name="Shea T."/>
            <person name="Sisk P."/>
            <person name="Sykes S."/>
            <person name="Wortman J."/>
            <person name="Nusbaum C."/>
            <person name="Birren B."/>
        </authorList>
    </citation>
    <scope>NUCLEOTIDE SEQUENCE [LARGE SCALE GENOMIC DNA]</scope>
    <source>
        <strain evidence="3">ATCC 38817</strain>
    </source>
</reference>
<evidence type="ECO:0000313" key="4">
    <source>
        <dbReference type="Proteomes" id="UP000030693"/>
    </source>
</evidence>
<dbReference type="GO" id="GO:0000062">
    <property type="term" value="F:fatty-acyl-CoA binding"/>
    <property type="evidence" value="ECO:0007669"/>
    <property type="project" value="InterPro"/>
</dbReference>
<evidence type="ECO:0000313" key="3">
    <source>
        <dbReference type="EMBL" id="KCV70931.1"/>
    </source>
</evidence>
<feature type="domain" description="ACB" evidence="2">
    <location>
        <begin position="34"/>
        <end position="119"/>
    </location>
</feature>
<dbReference type="Proteomes" id="UP000030693">
    <property type="component" value="Unassembled WGS sequence"/>
</dbReference>
<dbReference type="Gene3D" id="1.20.80.10">
    <property type="match status" value="1"/>
</dbReference>
<dbReference type="GO" id="GO:0005739">
    <property type="term" value="C:mitochondrion"/>
    <property type="evidence" value="ECO:0007669"/>
    <property type="project" value="TreeGrafter"/>
</dbReference>
<keyword evidence="4" id="KW-1185">Reference proteome</keyword>
<dbReference type="GO" id="GO:0008670">
    <property type="term" value="F:2,4-dienoyl-CoA reductase (NADPH) activity"/>
    <property type="evidence" value="ECO:0007669"/>
    <property type="project" value="TreeGrafter"/>
</dbReference>
<evidence type="ECO:0000259" key="2">
    <source>
        <dbReference type="PROSITE" id="PS51228"/>
    </source>
</evidence>
<accession>A0A058Z9Z0</accession>
<dbReference type="CDD" id="cd05369">
    <property type="entry name" value="TER_DECR_SDR_a"/>
    <property type="match status" value="1"/>
</dbReference>
<dbReference type="eggNOG" id="KOG0817">
    <property type="taxonomic scope" value="Eukaryota"/>
</dbReference>
<dbReference type="PANTHER" id="PTHR43658">
    <property type="entry name" value="SHORT-CHAIN DEHYDROGENASE/REDUCTASE"/>
    <property type="match status" value="1"/>
</dbReference>
<dbReference type="InterPro" id="IPR036291">
    <property type="entry name" value="NAD(P)-bd_dom_sf"/>
</dbReference>
<dbReference type="PROSITE" id="PS51228">
    <property type="entry name" value="ACB_2"/>
    <property type="match status" value="1"/>
</dbReference>
<sequence>MLSRIAPSAAARLLQSAASTGRRAFSTQLSGAELLAKFEQTVADQASAILSMDNDKKLRFYSLFKQAKEGDVATDRPGMFDLAGRYKWDAWNSLKGTSREEAMRLYISELTAVAPAAAAATSDSGVSAVAQASFQPKLTALLPADSYRGKVVFITGGGTGLGKGMATRYSELGATVFIVSRTQEVLQATAEEISAQTGNPVYFASCDVRDPESVSKALDACEQAAGLPDVIVNNAAGNFISPFERLSPNGWKSITDIVLNGTAYVTLEAGKRLLKAGRSANVLCISTTYADLGSGFVAPSAAAKAGVNALIRSLASEWGRYGFRFVGIAPGPIETKGAFSRLDPTGKFRKLMIDRLPTGRFGEVPELSNFATYLTSDYASWITGQVFNFDGGETAFMSGEFNELVQVTEAEWDYMAKMIRNTKGST</sequence>
<dbReference type="Pfam" id="PF00887">
    <property type="entry name" value="ACBP"/>
    <property type="match status" value="1"/>
</dbReference>
<dbReference type="eggNOG" id="KOG0725">
    <property type="taxonomic scope" value="Eukaryota"/>
</dbReference>
<evidence type="ECO:0000256" key="1">
    <source>
        <dbReference type="ARBA" id="ARBA00023002"/>
    </source>
</evidence>
<proteinExistence type="predicted"/>
<name>A0A058Z9Z0_FONAL</name>
<dbReference type="PRINTS" id="PR00081">
    <property type="entry name" value="GDHRDH"/>
</dbReference>
<dbReference type="SUPFAM" id="SSF47027">
    <property type="entry name" value="Acyl-CoA binding protein"/>
    <property type="match status" value="1"/>
</dbReference>
<organism evidence="3">
    <name type="scientific">Fonticula alba</name>
    <name type="common">Slime mold</name>
    <dbReference type="NCBI Taxonomy" id="691883"/>
    <lineage>
        <taxon>Eukaryota</taxon>
        <taxon>Rotosphaerida</taxon>
        <taxon>Fonticulaceae</taxon>
        <taxon>Fonticula</taxon>
    </lineage>
</organism>
<dbReference type="Pfam" id="PF13561">
    <property type="entry name" value="adh_short_C2"/>
    <property type="match status" value="1"/>
</dbReference>
<dbReference type="GeneID" id="20526602"/>
<dbReference type="STRING" id="691883.A0A058Z9Z0"/>
<dbReference type="RefSeq" id="XP_009494054.1">
    <property type="nucleotide sequence ID" value="XM_009495779.1"/>
</dbReference>
<dbReference type="EMBL" id="KB932203">
    <property type="protein sequence ID" value="KCV70931.1"/>
    <property type="molecule type" value="Genomic_DNA"/>
</dbReference>
<dbReference type="InterPro" id="IPR035984">
    <property type="entry name" value="Acyl-CoA-binding_sf"/>
</dbReference>
<dbReference type="OrthoDB" id="1888931at2759"/>
<dbReference type="InterPro" id="IPR000582">
    <property type="entry name" value="Acyl-CoA-binding_protein"/>
</dbReference>
<protein>
    <submittedName>
        <fullName evidence="3">2,4-dienoyl-CoA reductase (NADPH2)</fullName>
    </submittedName>
</protein>
<dbReference type="OMA" id="GKAMTKY"/>
<dbReference type="GO" id="GO:0006635">
    <property type="term" value="P:fatty acid beta-oxidation"/>
    <property type="evidence" value="ECO:0007669"/>
    <property type="project" value="TreeGrafter"/>
</dbReference>
<keyword evidence="1" id="KW-0560">Oxidoreductase</keyword>
<dbReference type="SUPFAM" id="SSF51735">
    <property type="entry name" value="NAD(P)-binding Rossmann-fold domains"/>
    <property type="match status" value="1"/>
</dbReference>
<gene>
    <name evidence="3" type="ORF">H696_01877</name>
</gene>